<dbReference type="InterPro" id="IPR041698">
    <property type="entry name" value="Methyltransf_25"/>
</dbReference>
<comment type="subcellular location">
    <subcellularLocation>
        <location evidence="5">Cytoplasm</location>
    </subcellularLocation>
</comment>
<dbReference type="InterPro" id="IPR023149">
    <property type="entry name" value="Trans_acon_MeTrfase_C"/>
</dbReference>
<gene>
    <name evidence="5" type="primary">tam</name>
    <name evidence="7" type="ORF">FHS48_002461</name>
</gene>
<evidence type="ECO:0000259" key="6">
    <source>
        <dbReference type="Pfam" id="PF13649"/>
    </source>
</evidence>
<dbReference type="CDD" id="cd02440">
    <property type="entry name" value="AdoMet_MTases"/>
    <property type="match status" value="1"/>
</dbReference>
<dbReference type="Proteomes" id="UP000544872">
    <property type="component" value="Unassembled WGS sequence"/>
</dbReference>
<accession>A0A7W9ZGF1</accession>
<evidence type="ECO:0000313" key="7">
    <source>
        <dbReference type="EMBL" id="MBB6211026.1"/>
    </source>
</evidence>
<evidence type="ECO:0000256" key="4">
    <source>
        <dbReference type="ARBA" id="ARBA00022691"/>
    </source>
</evidence>
<comment type="function">
    <text evidence="5">Catalyzes the S-adenosylmethionine monomethyl esterification of trans-aconitate.</text>
</comment>
<dbReference type="PANTHER" id="PTHR43861:SF1">
    <property type="entry name" value="TRANS-ACONITATE 2-METHYLTRANSFERASE"/>
    <property type="match status" value="1"/>
</dbReference>
<evidence type="ECO:0000256" key="5">
    <source>
        <dbReference type="HAMAP-Rule" id="MF_00560"/>
    </source>
</evidence>
<evidence type="ECO:0000256" key="1">
    <source>
        <dbReference type="ARBA" id="ARBA00022490"/>
    </source>
</evidence>
<organism evidence="7 8">
    <name type="scientific">Novispirillum itersonii</name>
    <name type="common">Aquaspirillum itersonii</name>
    <dbReference type="NCBI Taxonomy" id="189"/>
    <lineage>
        <taxon>Bacteria</taxon>
        <taxon>Pseudomonadati</taxon>
        <taxon>Pseudomonadota</taxon>
        <taxon>Alphaproteobacteria</taxon>
        <taxon>Rhodospirillales</taxon>
        <taxon>Novispirillaceae</taxon>
        <taxon>Novispirillum</taxon>
    </lineage>
</organism>
<evidence type="ECO:0000256" key="3">
    <source>
        <dbReference type="ARBA" id="ARBA00022679"/>
    </source>
</evidence>
<protein>
    <recommendedName>
        <fullName evidence="5">Trans-aconitate 2-methyltransferase</fullName>
        <ecNumber evidence="5">2.1.1.144</ecNumber>
    </recommendedName>
</protein>
<keyword evidence="2 5" id="KW-0489">Methyltransferase</keyword>
<dbReference type="RefSeq" id="WP_184263851.1">
    <property type="nucleotide sequence ID" value="NZ_JACIIX010000009.1"/>
</dbReference>
<dbReference type="GO" id="GO:0005737">
    <property type="term" value="C:cytoplasm"/>
    <property type="evidence" value="ECO:0007669"/>
    <property type="project" value="UniProtKB-SubCell"/>
</dbReference>
<sequence>MGTVWDPQQYLRFNDHRTRPAQDLLARVPLEAPAQVVDLGCGPGNSTRALKARWPQAQVTGLDNDLAMLASARAADPQGPYASADAALWRPGPEVDLLFSNAVLQWLGDHATLFPALLAPLRPGAVLAVQIPGNHHAPSHTLLAETAASRSRWQAVLEPVLRPDPVLEPMDYHRLLAPLSAGLDVWETTYVQALTGEDPVLEWVRPTRLRVMQAALRTLPDGAAEAGAFEAAYAARLRTAYPQQADGSTLFPFRRIFMVAVRAGG</sequence>
<dbReference type="InterPro" id="IPR029063">
    <property type="entry name" value="SAM-dependent_MTases_sf"/>
</dbReference>
<dbReference type="InterPro" id="IPR023506">
    <property type="entry name" value="Trans-aconitate_MeTrfase"/>
</dbReference>
<comment type="similarity">
    <text evidence="5">Belongs to the methyltransferase superfamily. Tam family.</text>
</comment>
<dbReference type="PANTHER" id="PTHR43861">
    <property type="entry name" value="TRANS-ACONITATE 2-METHYLTRANSFERASE-RELATED"/>
    <property type="match status" value="1"/>
</dbReference>
<proteinExistence type="inferred from homology"/>
<reference evidence="7 8" key="1">
    <citation type="submission" date="2020-08" db="EMBL/GenBank/DDBJ databases">
        <title>Genomic Encyclopedia of Type Strains, Phase IV (KMG-IV): sequencing the most valuable type-strain genomes for metagenomic binning, comparative biology and taxonomic classification.</title>
        <authorList>
            <person name="Goeker M."/>
        </authorList>
    </citation>
    <scope>NUCLEOTIDE SEQUENCE [LARGE SCALE GENOMIC DNA]</scope>
    <source>
        <strain evidence="7 8">DSM 11590</strain>
    </source>
</reference>
<keyword evidence="8" id="KW-1185">Reference proteome</keyword>
<dbReference type="EMBL" id="JACIIX010000009">
    <property type="protein sequence ID" value="MBB6211026.1"/>
    <property type="molecule type" value="Genomic_DNA"/>
</dbReference>
<dbReference type="GO" id="GO:0030798">
    <property type="term" value="F:trans-aconitate 2-methyltransferase activity"/>
    <property type="evidence" value="ECO:0007669"/>
    <property type="project" value="UniProtKB-UniRule"/>
</dbReference>
<dbReference type="Gene3D" id="1.10.150.290">
    <property type="entry name" value="S-adenosyl-L-methionine-dependent methyltransferases"/>
    <property type="match status" value="1"/>
</dbReference>
<dbReference type="EC" id="2.1.1.144" evidence="5"/>
<name>A0A7W9ZGF1_NOVIT</name>
<comment type="catalytic activity">
    <reaction evidence="5">
        <text>trans-aconitate + S-adenosyl-L-methionine = (E)-3-(methoxycarbonyl)pent-2-enedioate + S-adenosyl-L-homocysteine</text>
        <dbReference type="Rhea" id="RHEA:14969"/>
        <dbReference type="ChEBI" id="CHEBI:15708"/>
        <dbReference type="ChEBI" id="CHEBI:57470"/>
        <dbReference type="ChEBI" id="CHEBI:57856"/>
        <dbReference type="ChEBI" id="CHEBI:59789"/>
        <dbReference type="EC" id="2.1.1.144"/>
    </reaction>
</comment>
<keyword evidence="1 5" id="KW-0963">Cytoplasm</keyword>
<dbReference type="Gene3D" id="3.40.50.150">
    <property type="entry name" value="Vaccinia Virus protein VP39"/>
    <property type="match status" value="1"/>
</dbReference>
<dbReference type="AlphaFoldDB" id="A0A7W9ZGF1"/>
<evidence type="ECO:0000313" key="8">
    <source>
        <dbReference type="Proteomes" id="UP000544872"/>
    </source>
</evidence>
<dbReference type="GO" id="GO:0032259">
    <property type="term" value="P:methylation"/>
    <property type="evidence" value="ECO:0007669"/>
    <property type="project" value="UniProtKB-KW"/>
</dbReference>
<dbReference type="Pfam" id="PF13649">
    <property type="entry name" value="Methyltransf_25"/>
    <property type="match status" value="1"/>
</dbReference>
<keyword evidence="3 5" id="KW-0808">Transferase</keyword>
<dbReference type="SUPFAM" id="SSF53335">
    <property type="entry name" value="S-adenosyl-L-methionine-dependent methyltransferases"/>
    <property type="match status" value="1"/>
</dbReference>
<comment type="caution">
    <text evidence="7">The sequence shown here is derived from an EMBL/GenBank/DDBJ whole genome shotgun (WGS) entry which is preliminary data.</text>
</comment>
<keyword evidence="4 5" id="KW-0949">S-adenosyl-L-methionine</keyword>
<evidence type="ECO:0000256" key="2">
    <source>
        <dbReference type="ARBA" id="ARBA00022603"/>
    </source>
</evidence>
<feature type="domain" description="Methyltransferase" evidence="6">
    <location>
        <begin position="36"/>
        <end position="124"/>
    </location>
</feature>
<dbReference type="HAMAP" id="MF_00560">
    <property type="entry name" value="Tran_acon_Me_trans"/>
    <property type="match status" value="1"/>
</dbReference>